<dbReference type="InterPro" id="IPR036259">
    <property type="entry name" value="MFS_trans_sf"/>
</dbReference>
<dbReference type="SUPFAM" id="SSF103473">
    <property type="entry name" value="MFS general substrate transporter"/>
    <property type="match status" value="1"/>
</dbReference>
<evidence type="ECO:0000256" key="4">
    <source>
        <dbReference type="ARBA" id="ARBA00023136"/>
    </source>
</evidence>
<keyword evidence="3 6" id="KW-1133">Transmembrane helix</keyword>
<dbReference type="AlphaFoldDB" id="A0A238F2L5"/>
<feature type="transmembrane region" description="Helical" evidence="6">
    <location>
        <begin position="108"/>
        <end position="128"/>
    </location>
</feature>
<evidence type="ECO:0000256" key="3">
    <source>
        <dbReference type="ARBA" id="ARBA00022989"/>
    </source>
</evidence>
<feature type="transmembrane region" description="Helical" evidence="6">
    <location>
        <begin position="79"/>
        <end position="96"/>
    </location>
</feature>
<feature type="transmembrane region" description="Helical" evidence="6">
    <location>
        <begin position="392"/>
        <end position="408"/>
    </location>
</feature>
<gene>
    <name evidence="8" type="ORF">BQ2448_491</name>
</gene>
<evidence type="ECO:0000259" key="7">
    <source>
        <dbReference type="PROSITE" id="PS50850"/>
    </source>
</evidence>
<dbReference type="Gene3D" id="1.20.1250.20">
    <property type="entry name" value="MFS general substrate transporter like domains"/>
    <property type="match status" value="1"/>
</dbReference>
<keyword evidence="2 6" id="KW-0812">Transmembrane</keyword>
<evidence type="ECO:0000256" key="1">
    <source>
        <dbReference type="ARBA" id="ARBA00004141"/>
    </source>
</evidence>
<evidence type="ECO:0000313" key="8">
    <source>
        <dbReference type="EMBL" id="SCV68370.1"/>
    </source>
</evidence>
<keyword evidence="9" id="KW-1185">Reference proteome</keyword>
<name>A0A238F2L5_9BASI</name>
<dbReference type="EMBL" id="FMSP01000003">
    <property type="protein sequence ID" value="SCV68370.1"/>
    <property type="molecule type" value="Genomic_DNA"/>
</dbReference>
<dbReference type="GO" id="GO:0022857">
    <property type="term" value="F:transmembrane transporter activity"/>
    <property type="evidence" value="ECO:0007669"/>
    <property type="project" value="InterPro"/>
</dbReference>
<organism evidence="8 9">
    <name type="scientific">Microbotryum intermedium</name>
    <dbReference type="NCBI Taxonomy" id="269621"/>
    <lineage>
        <taxon>Eukaryota</taxon>
        <taxon>Fungi</taxon>
        <taxon>Dikarya</taxon>
        <taxon>Basidiomycota</taxon>
        <taxon>Pucciniomycotina</taxon>
        <taxon>Microbotryomycetes</taxon>
        <taxon>Microbotryales</taxon>
        <taxon>Microbotryaceae</taxon>
        <taxon>Microbotryum</taxon>
    </lineage>
</organism>
<feature type="transmembrane region" description="Helical" evidence="6">
    <location>
        <begin position="134"/>
        <end position="153"/>
    </location>
</feature>
<reference evidence="9" key="1">
    <citation type="submission" date="2016-09" db="EMBL/GenBank/DDBJ databases">
        <authorList>
            <person name="Jeantristanb JTB J.-T."/>
            <person name="Ricardo R."/>
        </authorList>
    </citation>
    <scope>NUCLEOTIDE SEQUENCE [LARGE SCALE GENOMIC DNA]</scope>
</reference>
<feature type="transmembrane region" description="Helical" evidence="6">
    <location>
        <begin position="259"/>
        <end position="277"/>
    </location>
</feature>
<protein>
    <submittedName>
        <fullName evidence="8">BQ2448_491 protein</fullName>
    </submittedName>
</protein>
<feature type="transmembrane region" description="Helical" evidence="6">
    <location>
        <begin position="218"/>
        <end position="238"/>
    </location>
</feature>
<dbReference type="OrthoDB" id="3437016at2759"/>
<sequence length="604" mass="64727">MTESETPHSIPKSSTSESGSESTAGAEAPINQNPFAGKGSRFWLVFLALCVSCFLSALDLTAVSTALPAMAAEFESTEFSWVGSAYSLTSTALVPWTGGLATIFGRKATLLGSLALFGAGSAIVGSAHAIDIVILGRAIQGIGGGGILTMVGFRMGMRRMAGADSVLSFRQTEIVVVDLIPLVERGAFFGVIGAVWALASAIGPPIGGALASAGAWRWLFYLNIPLTGVAAVLVVFFLRIKAPQTTLKEKLAQMDYYNVVFVAGATSTILGLTWGGVTYSWSSYKVLVPLILGLLLMGLFLWLEKTFAKYPTVPFEVLRHRSSLLGFMTTFLHGIVALAAIYYLTIYFQASKMTTPAKAGVNTFSLSFTVAPMAVVTGVSIGILGTYRLQNLFGWALAMIGFGLTSLLKYDSPMAVWTGYPIIMGLGVGILYSATNFPVLAPLKPSQQPHAVSYSSNATEPAIVSQTHQSSFLSPRLQMAFYSFVRSFGQVFGISIGSTVLQNQLAKNLPKEFLAMFDGSAEIAFPAIPIIGKLAEPLRTQVRAAFASSLRVIWVVMIGLCGLGLVISFFLRDIKLTNEMDDKWGMSEKKERKSTETTEVEQRV</sequence>
<feature type="transmembrane region" description="Helical" evidence="6">
    <location>
        <begin position="42"/>
        <end position="67"/>
    </location>
</feature>
<accession>A0A238F2L5</accession>
<dbReference type="PANTHER" id="PTHR23501">
    <property type="entry name" value="MAJOR FACILITATOR SUPERFAMILY"/>
    <property type="match status" value="1"/>
</dbReference>
<dbReference type="PROSITE" id="PS50850">
    <property type="entry name" value="MFS"/>
    <property type="match status" value="1"/>
</dbReference>
<dbReference type="InterPro" id="IPR020846">
    <property type="entry name" value="MFS_dom"/>
</dbReference>
<evidence type="ECO:0000313" key="9">
    <source>
        <dbReference type="Proteomes" id="UP000198372"/>
    </source>
</evidence>
<feature type="domain" description="Major facilitator superfamily (MFS) profile" evidence="7">
    <location>
        <begin position="45"/>
        <end position="576"/>
    </location>
</feature>
<comment type="subcellular location">
    <subcellularLocation>
        <location evidence="1">Membrane</location>
        <topology evidence="1">Multi-pass membrane protein</topology>
    </subcellularLocation>
</comment>
<feature type="compositionally biased region" description="Low complexity" evidence="5">
    <location>
        <begin position="13"/>
        <end position="28"/>
    </location>
</feature>
<dbReference type="Pfam" id="PF07690">
    <property type="entry name" value="MFS_1"/>
    <property type="match status" value="2"/>
</dbReference>
<feature type="transmembrane region" description="Helical" evidence="6">
    <location>
        <begin position="174"/>
        <end position="198"/>
    </location>
</feature>
<feature type="transmembrane region" description="Helical" evidence="6">
    <location>
        <begin position="283"/>
        <end position="303"/>
    </location>
</feature>
<evidence type="ECO:0000256" key="2">
    <source>
        <dbReference type="ARBA" id="ARBA00022692"/>
    </source>
</evidence>
<dbReference type="PANTHER" id="PTHR23501:SF102">
    <property type="entry name" value="DRUG TRANSPORTER, PUTATIVE (AFU_ORTHOLOGUE AFUA_3G08530)-RELATED"/>
    <property type="match status" value="1"/>
</dbReference>
<dbReference type="STRING" id="269621.A0A238F2L5"/>
<feature type="transmembrane region" description="Helical" evidence="6">
    <location>
        <begin position="414"/>
        <end position="434"/>
    </location>
</feature>
<feature type="transmembrane region" description="Helical" evidence="6">
    <location>
        <begin position="324"/>
        <end position="344"/>
    </location>
</feature>
<dbReference type="InterPro" id="IPR011701">
    <property type="entry name" value="MFS"/>
</dbReference>
<dbReference type="GO" id="GO:0005886">
    <property type="term" value="C:plasma membrane"/>
    <property type="evidence" value="ECO:0007669"/>
    <property type="project" value="TreeGrafter"/>
</dbReference>
<feature type="region of interest" description="Disordered" evidence="5">
    <location>
        <begin position="1"/>
        <end position="30"/>
    </location>
</feature>
<evidence type="ECO:0000256" key="6">
    <source>
        <dbReference type="SAM" id="Phobius"/>
    </source>
</evidence>
<feature type="transmembrane region" description="Helical" evidence="6">
    <location>
        <begin position="364"/>
        <end position="385"/>
    </location>
</feature>
<dbReference type="Proteomes" id="UP000198372">
    <property type="component" value="Unassembled WGS sequence"/>
</dbReference>
<keyword evidence="4 6" id="KW-0472">Membrane</keyword>
<proteinExistence type="predicted"/>
<feature type="transmembrane region" description="Helical" evidence="6">
    <location>
        <begin position="552"/>
        <end position="571"/>
    </location>
</feature>
<evidence type="ECO:0000256" key="5">
    <source>
        <dbReference type="SAM" id="MobiDB-lite"/>
    </source>
</evidence>